<reference evidence="2" key="1">
    <citation type="submission" date="2020-11" db="EMBL/GenBank/DDBJ databases">
        <authorList>
            <consortium name="DOE Joint Genome Institute"/>
            <person name="Ahrendt S."/>
            <person name="Riley R."/>
            <person name="Andreopoulos W."/>
            <person name="Labutti K."/>
            <person name="Pangilinan J."/>
            <person name="Ruiz-Duenas F.J."/>
            <person name="Barrasa J.M."/>
            <person name="Sanchez-Garcia M."/>
            <person name="Camarero S."/>
            <person name="Miyauchi S."/>
            <person name="Serrano A."/>
            <person name="Linde D."/>
            <person name="Babiker R."/>
            <person name="Drula E."/>
            <person name="Ayuso-Fernandez I."/>
            <person name="Pacheco R."/>
            <person name="Padilla G."/>
            <person name="Ferreira P."/>
            <person name="Barriuso J."/>
            <person name="Kellner H."/>
            <person name="Castanera R."/>
            <person name="Alfaro M."/>
            <person name="Ramirez L."/>
            <person name="Pisabarro A.G."/>
            <person name="Kuo A."/>
            <person name="Tritt A."/>
            <person name="Lipzen A."/>
            <person name="He G."/>
            <person name="Yan M."/>
            <person name="Ng V."/>
            <person name="Cullen D."/>
            <person name="Martin F."/>
            <person name="Rosso M.-N."/>
            <person name="Henrissat B."/>
            <person name="Hibbett D."/>
            <person name="Martinez A.T."/>
            <person name="Grigoriev I.V."/>
        </authorList>
    </citation>
    <scope>NUCLEOTIDE SEQUENCE</scope>
    <source>
        <strain evidence="2">CBS 506.95</strain>
    </source>
</reference>
<evidence type="ECO:0000256" key="1">
    <source>
        <dbReference type="SAM" id="MobiDB-lite"/>
    </source>
</evidence>
<comment type="caution">
    <text evidence="2">The sequence shown here is derived from an EMBL/GenBank/DDBJ whole genome shotgun (WGS) entry which is preliminary data.</text>
</comment>
<feature type="compositionally biased region" description="Polar residues" evidence="1">
    <location>
        <begin position="288"/>
        <end position="299"/>
    </location>
</feature>
<gene>
    <name evidence="2" type="ORF">CPB83DRAFT_858662</name>
</gene>
<accession>A0A9P6EBD9</accession>
<evidence type="ECO:0000313" key="3">
    <source>
        <dbReference type="Proteomes" id="UP000807306"/>
    </source>
</evidence>
<protein>
    <submittedName>
        <fullName evidence="2">Uncharacterized protein</fullName>
    </submittedName>
</protein>
<dbReference type="Proteomes" id="UP000807306">
    <property type="component" value="Unassembled WGS sequence"/>
</dbReference>
<dbReference type="AlphaFoldDB" id="A0A9P6EBD9"/>
<evidence type="ECO:0000313" key="2">
    <source>
        <dbReference type="EMBL" id="KAF9525945.1"/>
    </source>
</evidence>
<feature type="region of interest" description="Disordered" evidence="1">
    <location>
        <begin position="278"/>
        <end position="309"/>
    </location>
</feature>
<keyword evidence="3" id="KW-1185">Reference proteome</keyword>
<sequence>MKAFRSFGILGAKDINSKVSQSDPLLPVASSSRTVKASKSIFPLRRGKKRPATSEDKAATIAKRKRAKYAHVRPPPPLANELALMQFADGGKIDSHVQRLMEAQAKAAAGSSTMNVGVADVYRDGKGGIWWDEEEEMEYVHLLDGVDKKRAEKQAEEVDWENFEVQQQHKENVVTVGPLFDRRRSASVSSMDSEHNPQFLLEAEERPTFTTGTPNDRILASSKIGGANMSALSLPSRPKQLAPHLVRSLAPSEMEAFGEEATLPVRRSLDAIFAETARPKGPARRRPSNLTLSPTSGATFNVPISAPHDGRFPRSTSLRHEFLQDSFTPPPSQPPTRTTTPVVDSVRYRKMKTAPSVLSIRSLFVRKSTQTA</sequence>
<name>A0A9P6EBD9_9AGAR</name>
<feature type="region of interest" description="Disordered" evidence="1">
    <location>
        <begin position="324"/>
        <end position="343"/>
    </location>
</feature>
<dbReference type="EMBL" id="MU157877">
    <property type="protein sequence ID" value="KAF9525945.1"/>
    <property type="molecule type" value="Genomic_DNA"/>
</dbReference>
<dbReference type="OrthoDB" id="3233731at2759"/>
<organism evidence="2 3">
    <name type="scientific">Crepidotus variabilis</name>
    <dbReference type="NCBI Taxonomy" id="179855"/>
    <lineage>
        <taxon>Eukaryota</taxon>
        <taxon>Fungi</taxon>
        <taxon>Dikarya</taxon>
        <taxon>Basidiomycota</taxon>
        <taxon>Agaricomycotina</taxon>
        <taxon>Agaricomycetes</taxon>
        <taxon>Agaricomycetidae</taxon>
        <taxon>Agaricales</taxon>
        <taxon>Agaricineae</taxon>
        <taxon>Crepidotaceae</taxon>
        <taxon>Crepidotus</taxon>
    </lineage>
</organism>
<proteinExistence type="predicted"/>